<dbReference type="Gene3D" id="1.10.10.10">
    <property type="entry name" value="Winged helix-like DNA-binding domain superfamily/Winged helix DNA-binding domain"/>
    <property type="match status" value="1"/>
</dbReference>
<organism evidence="6 7">
    <name type="scientific">Xylella fastidiosa subsp. sandyi Ann-1</name>
    <dbReference type="NCBI Taxonomy" id="155920"/>
    <lineage>
        <taxon>Bacteria</taxon>
        <taxon>Pseudomonadati</taxon>
        <taxon>Pseudomonadota</taxon>
        <taxon>Gammaproteobacteria</taxon>
        <taxon>Lysobacterales</taxon>
        <taxon>Lysobacteraceae</taxon>
        <taxon>Xylella</taxon>
    </lineage>
</organism>
<dbReference type="HOGENOM" id="CLU_039613_16_0_6"/>
<sequence>MQNMFDGVQLFVEVVEAGGFAKAGKRLSLTRSTIGKAIARLEMRLGVQLFQRTTRVQSLTEDGQQYYERCLRAIKELRAGEAMLEQGRREVAGRLHVSLPVLFGRHCVAPILRTYAREHPQLELELNFSDHHVDLIADGFDLAVRNGPLGNGTTLRARRLGNQRKILCASPTYLAARGKPHTLADLADHDLLTYCRNDRNMAWTLPDATGALVDIPITSRLRCNDLEVIADTAVDGMGVAWLPYWLLMERMQRGELIGIWGDRPSAVIECHVVWPAAQHVPLRSRLAINLLAAELPKYLEA</sequence>
<evidence type="ECO:0000256" key="1">
    <source>
        <dbReference type="ARBA" id="ARBA00009437"/>
    </source>
</evidence>
<keyword evidence="3" id="KW-0238">DNA-binding</keyword>
<dbReference type="InterPro" id="IPR005119">
    <property type="entry name" value="LysR_subst-bd"/>
</dbReference>
<reference evidence="6 7" key="1">
    <citation type="submission" date="2013-08" db="EMBL/GenBank/DDBJ databases">
        <authorList>
            <person name="Stouthamer R."/>
            <person name="Nunney L."/>
        </authorList>
    </citation>
    <scope>NUCLEOTIDE SEQUENCE [LARGE SCALE GENOMIC DNA]</scope>
    <source>
        <strain evidence="7">ann-1</strain>
    </source>
</reference>
<dbReference type="Pfam" id="PF03466">
    <property type="entry name" value="LysR_substrate"/>
    <property type="match status" value="1"/>
</dbReference>
<dbReference type="SUPFAM" id="SSF46785">
    <property type="entry name" value="Winged helix' DNA-binding domain"/>
    <property type="match status" value="1"/>
</dbReference>
<evidence type="ECO:0000256" key="2">
    <source>
        <dbReference type="ARBA" id="ARBA00023015"/>
    </source>
</evidence>
<evidence type="ECO:0000256" key="4">
    <source>
        <dbReference type="ARBA" id="ARBA00023163"/>
    </source>
</evidence>
<evidence type="ECO:0000259" key="5">
    <source>
        <dbReference type="PROSITE" id="PS50931"/>
    </source>
</evidence>
<dbReference type="Proteomes" id="UP000027215">
    <property type="component" value="Chromosome"/>
</dbReference>
<dbReference type="Gene3D" id="3.40.190.290">
    <property type="match status" value="1"/>
</dbReference>
<dbReference type="Pfam" id="PF00126">
    <property type="entry name" value="HTH_1"/>
    <property type="match status" value="1"/>
</dbReference>
<dbReference type="PROSITE" id="PS50931">
    <property type="entry name" value="HTH_LYSR"/>
    <property type="match status" value="1"/>
</dbReference>
<dbReference type="RefSeq" id="WP_020852529.1">
    <property type="nucleotide sequence ID" value="NZ_CP006696.1"/>
</dbReference>
<gene>
    <name evidence="6" type="ORF">D934_03235</name>
</gene>
<feature type="domain" description="HTH lysR-type" evidence="5">
    <location>
        <begin position="9"/>
        <end position="60"/>
    </location>
</feature>
<dbReference type="GO" id="GO:0003677">
    <property type="term" value="F:DNA binding"/>
    <property type="evidence" value="ECO:0007669"/>
    <property type="project" value="UniProtKB-KW"/>
</dbReference>
<evidence type="ECO:0000313" key="6">
    <source>
        <dbReference type="EMBL" id="AIC09545.1"/>
    </source>
</evidence>
<dbReference type="InterPro" id="IPR036388">
    <property type="entry name" value="WH-like_DNA-bd_sf"/>
</dbReference>
<dbReference type="PANTHER" id="PTHR30537">
    <property type="entry name" value="HTH-TYPE TRANSCRIPTIONAL REGULATOR"/>
    <property type="match status" value="1"/>
</dbReference>
<dbReference type="EMBL" id="CP006696">
    <property type="protein sequence ID" value="AIC09545.1"/>
    <property type="molecule type" value="Genomic_DNA"/>
</dbReference>
<dbReference type="InterPro" id="IPR058163">
    <property type="entry name" value="LysR-type_TF_proteobact-type"/>
</dbReference>
<accession>A0A060H2L6</accession>
<keyword evidence="4" id="KW-0804">Transcription</keyword>
<dbReference type="CDD" id="cd08475">
    <property type="entry name" value="PBP2_CrgA_like_6"/>
    <property type="match status" value="1"/>
</dbReference>
<name>A0A060H2L6_XYLFS</name>
<proteinExistence type="inferred from homology"/>
<dbReference type="KEGG" id="xfs:D934_03235"/>
<dbReference type="GO" id="GO:0003700">
    <property type="term" value="F:DNA-binding transcription factor activity"/>
    <property type="evidence" value="ECO:0007669"/>
    <property type="project" value="InterPro"/>
</dbReference>
<dbReference type="InterPro" id="IPR000847">
    <property type="entry name" value="LysR_HTH_N"/>
</dbReference>
<protein>
    <submittedName>
        <fullName evidence="6">LysR family transcriptional regulator</fullName>
    </submittedName>
</protein>
<dbReference type="PRINTS" id="PR00039">
    <property type="entry name" value="HTHLYSR"/>
</dbReference>
<evidence type="ECO:0000313" key="7">
    <source>
        <dbReference type="Proteomes" id="UP000027215"/>
    </source>
</evidence>
<dbReference type="PATRIC" id="fig|155920.8.peg.780"/>
<evidence type="ECO:0000256" key="3">
    <source>
        <dbReference type="ARBA" id="ARBA00023125"/>
    </source>
</evidence>
<comment type="similarity">
    <text evidence="1">Belongs to the LysR transcriptional regulatory family.</text>
</comment>
<keyword evidence="2" id="KW-0805">Transcription regulation</keyword>
<dbReference type="InterPro" id="IPR036390">
    <property type="entry name" value="WH_DNA-bd_sf"/>
</dbReference>
<dbReference type="AlphaFoldDB" id="A0A060H2L6"/>
<dbReference type="FunFam" id="1.10.10.10:FF:000001">
    <property type="entry name" value="LysR family transcriptional regulator"/>
    <property type="match status" value="1"/>
</dbReference>
<dbReference type="PANTHER" id="PTHR30537:SF5">
    <property type="entry name" value="HTH-TYPE TRANSCRIPTIONAL ACTIVATOR TTDR-RELATED"/>
    <property type="match status" value="1"/>
</dbReference>
<dbReference type="SUPFAM" id="SSF53850">
    <property type="entry name" value="Periplasmic binding protein-like II"/>
    <property type="match status" value="1"/>
</dbReference>